<keyword evidence="4" id="KW-1185">Reference proteome</keyword>
<organism evidence="3 4">
    <name type="scientific">Paramecium octaurelia</name>
    <dbReference type="NCBI Taxonomy" id="43137"/>
    <lineage>
        <taxon>Eukaryota</taxon>
        <taxon>Sar</taxon>
        <taxon>Alveolata</taxon>
        <taxon>Ciliophora</taxon>
        <taxon>Intramacronucleata</taxon>
        <taxon>Oligohymenophorea</taxon>
        <taxon>Peniculida</taxon>
        <taxon>Parameciidae</taxon>
        <taxon>Paramecium</taxon>
    </lineage>
</organism>
<evidence type="ECO:0000313" key="4">
    <source>
        <dbReference type="Proteomes" id="UP000683925"/>
    </source>
</evidence>
<dbReference type="GO" id="GO:0008180">
    <property type="term" value="C:COP9 signalosome"/>
    <property type="evidence" value="ECO:0007669"/>
    <property type="project" value="TreeGrafter"/>
</dbReference>
<accession>A0A8S1V9A4</accession>
<dbReference type="OMA" id="IEYFYYA"/>
<evidence type="ECO:0000256" key="1">
    <source>
        <dbReference type="ARBA" id="ARBA00022490"/>
    </source>
</evidence>
<dbReference type="GO" id="GO:0006511">
    <property type="term" value="P:ubiquitin-dependent protein catabolic process"/>
    <property type="evidence" value="ECO:0007669"/>
    <property type="project" value="TreeGrafter"/>
</dbReference>
<protein>
    <recommendedName>
        <fullName evidence="2">COP9 signalosome complex subunit 3 N-terminal helical repeats domain-containing protein</fullName>
    </recommendedName>
</protein>
<evidence type="ECO:0000259" key="2">
    <source>
        <dbReference type="Pfam" id="PF22788"/>
    </source>
</evidence>
<dbReference type="PANTHER" id="PTHR10758">
    <property type="entry name" value="26S PROTEASOME NON-ATPASE REGULATORY SUBUNIT 3/COP9 SIGNALOSOME COMPLEX SUBUNIT 3"/>
    <property type="match status" value="1"/>
</dbReference>
<evidence type="ECO:0000313" key="3">
    <source>
        <dbReference type="EMBL" id="CAD8171506.1"/>
    </source>
</evidence>
<comment type="caution">
    <text evidence="3">The sequence shown here is derived from an EMBL/GenBank/DDBJ whole genome shotgun (WGS) entry which is preliminary data.</text>
</comment>
<proteinExistence type="predicted"/>
<dbReference type="InterPro" id="IPR055089">
    <property type="entry name" value="COP9_N"/>
</dbReference>
<keyword evidence="1" id="KW-0963">Cytoplasm</keyword>
<sequence length="331" mass="39393">MNFEIDDSDIPNEKQVYIPQHIAKVYQLFHQTARYNEQEMIYLLKFFMEFNIGSIEIMYLNIFRICLTKLTTELMPYNTRVITKMLICLKYPLQAIIFITDLHIAFLQSCIKSYNYKLGYQFIKSKIFLQSTIDKKDNIIIEYFYYAGLIANAMKDYDEALRCYRIAHKFEGSNSFSVEAQKMESLLCFRLGMELKNWSNPASQQLVAKLTSVIENNGDKEIKEKDLDFQDQDVSICLKEQALLAQLYQFLKKEYELHSKVSFDQIIHNFQIQDYETLINLLLQVNNIHNMFTINEEKRYIQFKYNNLTYKEINSKLESKYELLNTLTNKK</sequence>
<dbReference type="Pfam" id="PF22788">
    <property type="entry name" value="COP9_hel_rpt"/>
    <property type="match status" value="1"/>
</dbReference>
<dbReference type="Proteomes" id="UP000683925">
    <property type="component" value="Unassembled WGS sequence"/>
</dbReference>
<dbReference type="PANTHER" id="PTHR10758:SF1">
    <property type="entry name" value="COP9 SIGNALOSOME COMPLEX SUBUNIT 3"/>
    <property type="match status" value="1"/>
</dbReference>
<dbReference type="OrthoDB" id="10343624at2759"/>
<dbReference type="AlphaFoldDB" id="A0A8S1V9A4"/>
<gene>
    <name evidence="3" type="ORF">POCTA_138.1.T0580168</name>
</gene>
<dbReference type="EMBL" id="CAJJDP010000057">
    <property type="protein sequence ID" value="CAD8171506.1"/>
    <property type="molecule type" value="Genomic_DNA"/>
</dbReference>
<name>A0A8S1V9A4_PAROT</name>
<reference evidence="3" key="1">
    <citation type="submission" date="2021-01" db="EMBL/GenBank/DDBJ databases">
        <authorList>
            <consortium name="Genoscope - CEA"/>
            <person name="William W."/>
        </authorList>
    </citation>
    <scope>NUCLEOTIDE SEQUENCE</scope>
</reference>
<dbReference type="InterPro" id="IPR050756">
    <property type="entry name" value="CSN3"/>
</dbReference>
<feature type="domain" description="COP9 signalosome complex subunit 3 N-terminal helical repeats" evidence="2">
    <location>
        <begin position="47"/>
        <end position="167"/>
    </location>
</feature>